<name>A0ACA9QZH6_9GLOM</name>
<evidence type="ECO:0000313" key="2">
    <source>
        <dbReference type="Proteomes" id="UP000789366"/>
    </source>
</evidence>
<keyword evidence="2" id="KW-1185">Reference proteome</keyword>
<dbReference type="EMBL" id="CAJVPW010053668">
    <property type="protein sequence ID" value="CAG8770436.1"/>
    <property type="molecule type" value="Genomic_DNA"/>
</dbReference>
<dbReference type="Proteomes" id="UP000789366">
    <property type="component" value="Unassembled WGS sequence"/>
</dbReference>
<gene>
    <name evidence="1" type="ORF">SPELUC_LOCUS15746</name>
</gene>
<proteinExistence type="predicted"/>
<sequence>ANIFATIYLELDGFVGEPAVSQKVALNIGKLNLTFLVRLWNKANADDLIQMKIDELLLKLSANKTEEAGEQSLQIEALQVTSTIAPIMSKKSENTGDEAPIFKPGNEVTIFQSRIITSGNIPKALIDSDGENMGIDLFGD</sequence>
<accession>A0ACA9QZH6</accession>
<feature type="non-terminal residue" evidence="1">
    <location>
        <position position="1"/>
    </location>
</feature>
<organism evidence="1 2">
    <name type="scientific">Cetraspora pellucida</name>
    <dbReference type="NCBI Taxonomy" id="1433469"/>
    <lineage>
        <taxon>Eukaryota</taxon>
        <taxon>Fungi</taxon>
        <taxon>Fungi incertae sedis</taxon>
        <taxon>Mucoromycota</taxon>
        <taxon>Glomeromycotina</taxon>
        <taxon>Glomeromycetes</taxon>
        <taxon>Diversisporales</taxon>
        <taxon>Gigasporaceae</taxon>
        <taxon>Cetraspora</taxon>
    </lineage>
</organism>
<reference evidence="1" key="1">
    <citation type="submission" date="2021-06" db="EMBL/GenBank/DDBJ databases">
        <authorList>
            <person name="Kallberg Y."/>
            <person name="Tangrot J."/>
            <person name="Rosling A."/>
        </authorList>
    </citation>
    <scope>NUCLEOTIDE SEQUENCE</scope>
    <source>
        <strain evidence="1">28 12/20/2015</strain>
    </source>
</reference>
<comment type="caution">
    <text evidence="1">The sequence shown here is derived from an EMBL/GenBank/DDBJ whole genome shotgun (WGS) entry which is preliminary data.</text>
</comment>
<protein>
    <submittedName>
        <fullName evidence="1">3965_t:CDS:1</fullName>
    </submittedName>
</protein>
<evidence type="ECO:0000313" key="1">
    <source>
        <dbReference type="EMBL" id="CAG8770436.1"/>
    </source>
</evidence>